<protein>
    <submittedName>
        <fullName evidence="2">DUF5320 domain-containing protein</fullName>
    </submittedName>
</protein>
<evidence type="ECO:0000313" key="3">
    <source>
        <dbReference type="Proteomes" id="UP000526302"/>
    </source>
</evidence>
<comment type="caution">
    <text evidence="2">The sequence shown here is derived from an EMBL/GenBank/DDBJ whole genome shotgun (WGS) entry which is preliminary data.</text>
</comment>
<dbReference type="EMBL" id="JAAZKV010000014">
    <property type="protein sequence ID" value="NMA44542.1"/>
    <property type="molecule type" value="Genomic_DNA"/>
</dbReference>
<organism evidence="2 3">
    <name type="scientific">Candidatus Iainarchaeum sp</name>
    <dbReference type="NCBI Taxonomy" id="3101447"/>
    <lineage>
        <taxon>Archaea</taxon>
        <taxon>Candidatus Iainarchaeota</taxon>
        <taxon>Candidatus Iainarchaeia</taxon>
        <taxon>Candidatus Iainarchaeales</taxon>
        <taxon>Candidatus Iainarchaeaceae</taxon>
        <taxon>Candidatus Iainarchaeum</taxon>
    </lineage>
</organism>
<dbReference type="Proteomes" id="UP000526302">
    <property type="component" value="Unassembled WGS sequence"/>
</dbReference>
<dbReference type="Pfam" id="PF17253">
    <property type="entry name" value="DUF5320"/>
    <property type="match status" value="1"/>
</dbReference>
<accession>A0A7K4BZC1</accession>
<feature type="compositionally biased region" description="Gly residues" evidence="1">
    <location>
        <begin position="10"/>
        <end position="20"/>
    </location>
</feature>
<dbReference type="InterPro" id="IPR035205">
    <property type="entry name" value="DUF5320"/>
</dbReference>
<name>A0A7K4BZC1_9ARCH</name>
<feature type="region of interest" description="Disordered" evidence="1">
    <location>
        <begin position="1"/>
        <end position="42"/>
    </location>
</feature>
<gene>
    <name evidence="2" type="ORF">GX950_01885</name>
</gene>
<feature type="compositionally biased region" description="Low complexity" evidence="1">
    <location>
        <begin position="24"/>
        <end position="42"/>
    </location>
</feature>
<proteinExistence type="predicted"/>
<dbReference type="AlphaFoldDB" id="A0A7K4BZC1"/>
<sequence>MPNMDKTGPKGLGPMSGRGFGKCNNQTNQNNSENNFEKNNFG</sequence>
<reference evidence="2 3" key="1">
    <citation type="journal article" date="2020" name="Biotechnol. Biofuels">
        <title>New insights from the biogas microbiome by comprehensive genome-resolved metagenomics of nearly 1600 species originating from multiple anaerobic digesters.</title>
        <authorList>
            <person name="Campanaro S."/>
            <person name="Treu L."/>
            <person name="Rodriguez-R L.M."/>
            <person name="Kovalovszki A."/>
            <person name="Ziels R.M."/>
            <person name="Maus I."/>
            <person name="Zhu X."/>
            <person name="Kougias P.G."/>
            <person name="Basile A."/>
            <person name="Luo G."/>
            <person name="Schluter A."/>
            <person name="Konstantinidis K.T."/>
            <person name="Angelidaki I."/>
        </authorList>
    </citation>
    <scope>NUCLEOTIDE SEQUENCE [LARGE SCALE GENOMIC DNA]</scope>
    <source>
        <strain evidence="2">AS22ysBPME_79</strain>
    </source>
</reference>
<evidence type="ECO:0000313" key="2">
    <source>
        <dbReference type="EMBL" id="NMA44542.1"/>
    </source>
</evidence>
<evidence type="ECO:0000256" key="1">
    <source>
        <dbReference type="SAM" id="MobiDB-lite"/>
    </source>
</evidence>